<dbReference type="InterPro" id="IPR006640">
    <property type="entry name" value="SprT-like_domain"/>
</dbReference>
<reference evidence="2" key="1">
    <citation type="journal article" date="2015" name="Nature">
        <title>Complex archaea that bridge the gap between prokaryotes and eukaryotes.</title>
        <authorList>
            <person name="Spang A."/>
            <person name="Saw J.H."/>
            <person name="Jorgensen S.L."/>
            <person name="Zaremba-Niedzwiedzka K."/>
            <person name="Martijn J."/>
            <person name="Lind A.E."/>
            <person name="van Eijk R."/>
            <person name="Schleper C."/>
            <person name="Guy L."/>
            <person name="Ettema T.J."/>
        </authorList>
    </citation>
    <scope>NUCLEOTIDE SEQUENCE</scope>
</reference>
<sequence>MEFNPDNLTDKDIVTRFKKLRQKFNGWIRIYKLKVYTRVACLYGQANYKSKLIRVNLRSPDPMNVLLHECVHAYLYEAKGARGHTKRFWRTFQRYGGEIMGYNKQMYKKAVQVDNERGYTKDETSN</sequence>
<dbReference type="EMBL" id="LAZR01032321">
    <property type="protein sequence ID" value="KKL51233.1"/>
    <property type="molecule type" value="Genomic_DNA"/>
</dbReference>
<feature type="domain" description="SprT-like" evidence="1">
    <location>
        <begin position="22"/>
        <end position="103"/>
    </location>
</feature>
<accession>A0A0F9CPD4</accession>
<dbReference type="AlphaFoldDB" id="A0A0F9CPD4"/>
<proteinExistence type="predicted"/>
<dbReference type="GO" id="GO:0006950">
    <property type="term" value="P:response to stress"/>
    <property type="evidence" value="ECO:0007669"/>
    <property type="project" value="UniProtKB-ARBA"/>
</dbReference>
<gene>
    <name evidence="2" type="ORF">LCGC14_2297540</name>
</gene>
<comment type="caution">
    <text evidence="2">The sequence shown here is derived from an EMBL/GenBank/DDBJ whole genome shotgun (WGS) entry which is preliminary data.</text>
</comment>
<organism evidence="2">
    <name type="scientific">marine sediment metagenome</name>
    <dbReference type="NCBI Taxonomy" id="412755"/>
    <lineage>
        <taxon>unclassified sequences</taxon>
        <taxon>metagenomes</taxon>
        <taxon>ecological metagenomes</taxon>
    </lineage>
</organism>
<dbReference type="Pfam" id="PF10263">
    <property type="entry name" value="SprT-like"/>
    <property type="match status" value="1"/>
</dbReference>
<name>A0A0F9CPD4_9ZZZZ</name>
<protein>
    <recommendedName>
        <fullName evidence="1">SprT-like domain-containing protein</fullName>
    </recommendedName>
</protein>
<evidence type="ECO:0000313" key="2">
    <source>
        <dbReference type="EMBL" id="KKL51233.1"/>
    </source>
</evidence>
<evidence type="ECO:0000259" key="1">
    <source>
        <dbReference type="Pfam" id="PF10263"/>
    </source>
</evidence>